<dbReference type="OrthoDB" id="413079at2759"/>
<feature type="transmembrane region" description="Helical" evidence="5">
    <location>
        <begin position="170"/>
        <end position="191"/>
    </location>
</feature>
<dbReference type="Pfam" id="PF07690">
    <property type="entry name" value="MFS_1"/>
    <property type="match status" value="1"/>
</dbReference>
<dbReference type="PANTHER" id="PTHR23514:SF16">
    <property type="entry name" value="TRANSPORTER, PUTATIVE (AFU_ORTHOLOGUE AFUA_2G17270)-RELATED"/>
    <property type="match status" value="1"/>
</dbReference>
<dbReference type="PANTHER" id="PTHR23514">
    <property type="entry name" value="BYPASS OF STOP CODON PROTEIN 6"/>
    <property type="match status" value="1"/>
</dbReference>
<organism evidence="7 8">
    <name type="scientific">Phialocephala subalpina</name>
    <dbReference type="NCBI Taxonomy" id="576137"/>
    <lineage>
        <taxon>Eukaryota</taxon>
        <taxon>Fungi</taxon>
        <taxon>Dikarya</taxon>
        <taxon>Ascomycota</taxon>
        <taxon>Pezizomycotina</taxon>
        <taxon>Leotiomycetes</taxon>
        <taxon>Helotiales</taxon>
        <taxon>Mollisiaceae</taxon>
        <taxon>Phialocephala</taxon>
        <taxon>Phialocephala fortinii species complex</taxon>
    </lineage>
</organism>
<dbReference type="GO" id="GO:0016020">
    <property type="term" value="C:membrane"/>
    <property type="evidence" value="ECO:0007669"/>
    <property type="project" value="UniProtKB-SubCell"/>
</dbReference>
<feature type="transmembrane region" description="Helical" evidence="5">
    <location>
        <begin position="133"/>
        <end position="150"/>
    </location>
</feature>
<reference evidence="7 8" key="1">
    <citation type="submission" date="2016-03" db="EMBL/GenBank/DDBJ databases">
        <authorList>
            <person name="Ploux O."/>
        </authorList>
    </citation>
    <scope>NUCLEOTIDE SEQUENCE [LARGE SCALE GENOMIC DNA]</scope>
    <source>
        <strain evidence="7 8">UAMH 11012</strain>
    </source>
</reference>
<evidence type="ECO:0000256" key="4">
    <source>
        <dbReference type="ARBA" id="ARBA00023136"/>
    </source>
</evidence>
<keyword evidence="3 5" id="KW-1133">Transmembrane helix</keyword>
<feature type="transmembrane region" description="Helical" evidence="5">
    <location>
        <begin position="385"/>
        <end position="409"/>
    </location>
</feature>
<comment type="subcellular location">
    <subcellularLocation>
        <location evidence="1">Membrane</location>
        <topology evidence="1">Multi-pass membrane protein</topology>
    </subcellularLocation>
</comment>
<sequence>MSTTLKDQVELRARNVQEGATILEDPSLTTIVVDSEAASTPLPIFKLLSSGLSFLVAGINDGSLGALLPYMLSTYNISTSMISLIYFTTFLGWLVCAITNTHLAKLFPLGALLAGGALIQIIPHVLRAWTPPFALFVITFFISGLGQAYQDSHANTFVSTVKGAHRWLGFIHACYGLGLLISPFVATAVAVKTQHEEGRWMLFYLFPLGMSVLNLVLVVIAFQDSVHLKNISGEQRQANEEEGRSRAAITEVKQMLKIRDLWVFCLFFFFYLGVGTTSGGWIVEFLVRVRHGDLSKMGYVPSGSYGGIFLGRLLLAEPTHRFGERRMLLLYAGICFALQLVFWFVPNLISSIAMFSIMGFFLGPFFAAGVSVASKTFPKHLQPAALGMIFVVAQAGGAIFPSLIGVIATHAGVKVLPPIVAALIIVMAVTWAFVPKVDSHKE</sequence>
<feature type="transmembrane region" description="Helical" evidence="5">
    <location>
        <begin position="352"/>
        <end position="373"/>
    </location>
</feature>
<evidence type="ECO:0000256" key="3">
    <source>
        <dbReference type="ARBA" id="ARBA00022989"/>
    </source>
</evidence>
<dbReference type="SUPFAM" id="SSF103473">
    <property type="entry name" value="MFS general substrate transporter"/>
    <property type="match status" value="1"/>
</dbReference>
<evidence type="ECO:0000256" key="2">
    <source>
        <dbReference type="ARBA" id="ARBA00022692"/>
    </source>
</evidence>
<proteinExistence type="predicted"/>
<evidence type="ECO:0000259" key="6">
    <source>
        <dbReference type="PROSITE" id="PS50850"/>
    </source>
</evidence>
<dbReference type="EMBL" id="FJOG01000001">
    <property type="protein sequence ID" value="CZR50282.1"/>
    <property type="molecule type" value="Genomic_DNA"/>
</dbReference>
<dbReference type="AlphaFoldDB" id="A0A1L7WBW6"/>
<evidence type="ECO:0000313" key="8">
    <source>
        <dbReference type="Proteomes" id="UP000184330"/>
    </source>
</evidence>
<feature type="transmembrane region" description="Helical" evidence="5">
    <location>
        <begin position="415"/>
        <end position="434"/>
    </location>
</feature>
<dbReference type="FunFam" id="1.20.1250.20:FF:000286">
    <property type="entry name" value="MFS efflux transporter"/>
    <property type="match status" value="1"/>
</dbReference>
<feature type="transmembrane region" description="Helical" evidence="5">
    <location>
        <begin position="261"/>
        <end position="287"/>
    </location>
</feature>
<keyword evidence="4 5" id="KW-0472">Membrane</keyword>
<dbReference type="InterPro" id="IPR051788">
    <property type="entry name" value="MFS_Transporter"/>
</dbReference>
<keyword evidence="2 5" id="KW-0812">Transmembrane</keyword>
<dbReference type="InterPro" id="IPR011701">
    <property type="entry name" value="MFS"/>
</dbReference>
<feature type="domain" description="Major facilitator superfamily (MFS) profile" evidence="6">
    <location>
        <begin position="46"/>
        <end position="438"/>
    </location>
</feature>
<evidence type="ECO:0000256" key="1">
    <source>
        <dbReference type="ARBA" id="ARBA00004141"/>
    </source>
</evidence>
<dbReference type="PROSITE" id="PS50850">
    <property type="entry name" value="MFS"/>
    <property type="match status" value="1"/>
</dbReference>
<feature type="transmembrane region" description="Helical" evidence="5">
    <location>
        <begin position="109"/>
        <end position="126"/>
    </location>
</feature>
<dbReference type="Proteomes" id="UP000184330">
    <property type="component" value="Unassembled WGS sequence"/>
</dbReference>
<protein>
    <submittedName>
        <fullName evidence="7">Related to tetracycline resistance proteins</fullName>
    </submittedName>
</protein>
<keyword evidence="8" id="KW-1185">Reference proteome</keyword>
<gene>
    <name evidence="7" type="ORF">PAC_00154</name>
</gene>
<dbReference type="GO" id="GO:0022857">
    <property type="term" value="F:transmembrane transporter activity"/>
    <property type="evidence" value="ECO:0007669"/>
    <property type="project" value="InterPro"/>
</dbReference>
<accession>A0A1L7WBW6</accession>
<evidence type="ECO:0000256" key="5">
    <source>
        <dbReference type="SAM" id="Phobius"/>
    </source>
</evidence>
<dbReference type="InterPro" id="IPR020846">
    <property type="entry name" value="MFS_dom"/>
</dbReference>
<dbReference type="Gene3D" id="1.20.1250.20">
    <property type="entry name" value="MFS general substrate transporter like domains"/>
    <property type="match status" value="2"/>
</dbReference>
<evidence type="ECO:0000313" key="7">
    <source>
        <dbReference type="EMBL" id="CZR50282.1"/>
    </source>
</evidence>
<dbReference type="InterPro" id="IPR036259">
    <property type="entry name" value="MFS_trans_sf"/>
</dbReference>
<feature type="transmembrane region" description="Helical" evidence="5">
    <location>
        <begin position="203"/>
        <end position="222"/>
    </location>
</feature>
<name>A0A1L7WBW6_9HELO</name>
<feature type="transmembrane region" description="Helical" evidence="5">
    <location>
        <begin position="328"/>
        <end position="346"/>
    </location>
</feature>
<feature type="transmembrane region" description="Helical" evidence="5">
    <location>
        <begin position="84"/>
        <end position="103"/>
    </location>
</feature>